<sequence>MSMASVAAQADSNVRLTPVEKTRLLLCLVDQLIPGADGWPSASEAGVHGIIALRLFVDGAPGMFEKIAEGLGWPMGGLGSDDPDARIEAVQTFEAADPDLFDKVYAAVVLAYYETPFIVEAIAMTGRPYSIRPHVSGYQMSPFDYTRDTPKHGRGHYLTTEEMRPVDTSGLHLETNKTHRWGVHR</sequence>
<dbReference type="RefSeq" id="WP_139679313.1">
    <property type="nucleotide sequence ID" value="NZ_VDMN01000010.1"/>
</dbReference>
<evidence type="ECO:0000313" key="1">
    <source>
        <dbReference type="EMBL" id="TNM60109.1"/>
    </source>
</evidence>
<name>A0A5C4X9Z0_9HYPH</name>
<gene>
    <name evidence="1" type="ORF">FHP24_26790</name>
</gene>
<comment type="caution">
    <text evidence="1">The sequence shown here is derived from an EMBL/GenBank/DDBJ whole genome shotgun (WGS) entry which is preliminary data.</text>
</comment>
<keyword evidence="2" id="KW-1185">Reference proteome</keyword>
<dbReference type="Proteomes" id="UP000311605">
    <property type="component" value="Unassembled WGS sequence"/>
</dbReference>
<dbReference type="OrthoDB" id="7350007at2"/>
<dbReference type="AlphaFoldDB" id="A0A5C4X9Z0"/>
<dbReference type="EMBL" id="VDMN01000010">
    <property type="protein sequence ID" value="TNM60109.1"/>
    <property type="molecule type" value="Genomic_DNA"/>
</dbReference>
<organism evidence="1 2">
    <name type="scientific">Aliirhizobium smilacinae</name>
    <dbReference type="NCBI Taxonomy" id="1395944"/>
    <lineage>
        <taxon>Bacteria</taxon>
        <taxon>Pseudomonadati</taxon>
        <taxon>Pseudomonadota</taxon>
        <taxon>Alphaproteobacteria</taxon>
        <taxon>Hyphomicrobiales</taxon>
        <taxon>Rhizobiaceae</taxon>
        <taxon>Aliirhizobium</taxon>
    </lineage>
</organism>
<accession>A0A5C4X9Z0</accession>
<evidence type="ECO:0000313" key="2">
    <source>
        <dbReference type="Proteomes" id="UP000311605"/>
    </source>
</evidence>
<protein>
    <submittedName>
        <fullName evidence="1">Gluconate 2-dehydrogenase subunit 3 family protein</fullName>
    </submittedName>
</protein>
<proteinExistence type="predicted"/>
<reference evidence="1 2" key="1">
    <citation type="submission" date="2019-06" db="EMBL/GenBank/DDBJ databases">
        <title>The draft genome of Rhizobium smilacinae PTYR-5.</title>
        <authorList>
            <person name="Liu L."/>
            <person name="Li L."/>
            <person name="Zhang X."/>
        </authorList>
    </citation>
    <scope>NUCLEOTIDE SEQUENCE [LARGE SCALE GENOMIC DNA]</scope>
    <source>
        <strain evidence="1 2">PTYR-5</strain>
    </source>
</reference>